<organism evidence="10">
    <name type="scientific">marine metagenome</name>
    <dbReference type="NCBI Taxonomy" id="408172"/>
    <lineage>
        <taxon>unclassified sequences</taxon>
        <taxon>metagenomes</taxon>
        <taxon>ecological metagenomes</taxon>
    </lineage>
</organism>
<dbReference type="EMBL" id="UINC01093375">
    <property type="protein sequence ID" value="SVC47753.1"/>
    <property type="molecule type" value="Genomic_DNA"/>
</dbReference>
<sequence>MKKHREGVIALDVGEIKIKTDGNTEWYATSGGFAEIGSTKVELLLESIEKSNEIDVKRAAEALERAKDRKNNPQEKIDNIRLEASLTRAMNRLRISKK</sequence>
<feature type="domain" description="ATP synthase epsilon subunit C-terminal" evidence="8">
    <location>
        <begin position="53"/>
        <end position="97"/>
    </location>
</feature>
<keyword evidence="7" id="KW-0066">ATP synthesis</keyword>
<dbReference type="Gene3D" id="1.20.5.440">
    <property type="entry name" value="ATP synthase delta/epsilon subunit, C-terminal domain"/>
    <property type="match status" value="1"/>
</dbReference>
<evidence type="ECO:0000256" key="7">
    <source>
        <dbReference type="ARBA" id="ARBA00023310"/>
    </source>
</evidence>
<dbReference type="CDD" id="cd12152">
    <property type="entry name" value="F1-ATPase_delta"/>
    <property type="match status" value="1"/>
</dbReference>
<accession>A0A382MFF4</accession>
<evidence type="ECO:0000256" key="6">
    <source>
        <dbReference type="ARBA" id="ARBA00023196"/>
    </source>
</evidence>
<evidence type="ECO:0000259" key="8">
    <source>
        <dbReference type="Pfam" id="PF00401"/>
    </source>
</evidence>
<feature type="domain" description="ATP synthase F1 complex delta/epsilon subunit N-terminal" evidence="9">
    <location>
        <begin position="1"/>
        <end position="47"/>
    </location>
</feature>
<keyword evidence="6" id="KW-0139">CF(1)</keyword>
<evidence type="ECO:0000256" key="1">
    <source>
        <dbReference type="ARBA" id="ARBA00004370"/>
    </source>
</evidence>
<dbReference type="SUPFAM" id="SSF51344">
    <property type="entry name" value="Epsilon subunit of F1F0-ATP synthase N-terminal domain"/>
    <property type="match status" value="1"/>
</dbReference>
<keyword evidence="5" id="KW-0472">Membrane</keyword>
<dbReference type="SUPFAM" id="SSF46604">
    <property type="entry name" value="Epsilon subunit of F1F0-ATP synthase C-terminal domain"/>
    <property type="match status" value="1"/>
</dbReference>
<dbReference type="InterPro" id="IPR036794">
    <property type="entry name" value="ATP_F1_dsu/esu_C_sf"/>
</dbReference>
<evidence type="ECO:0000256" key="4">
    <source>
        <dbReference type="ARBA" id="ARBA00023065"/>
    </source>
</evidence>
<dbReference type="Pfam" id="PF02823">
    <property type="entry name" value="ATP-synt_DE_N"/>
    <property type="match status" value="1"/>
</dbReference>
<comment type="subcellular location">
    <subcellularLocation>
        <location evidence="1">Membrane</location>
    </subcellularLocation>
</comment>
<protein>
    <recommendedName>
        <fullName evidence="11">ATP synthase F1 complex delta/epsilon subunit N-terminal domain-containing protein</fullName>
    </recommendedName>
</protein>
<dbReference type="Pfam" id="PF00401">
    <property type="entry name" value="ATP-synt_DE"/>
    <property type="match status" value="1"/>
</dbReference>
<dbReference type="InterPro" id="IPR001469">
    <property type="entry name" value="ATP_synth_F1_dsu/esu"/>
</dbReference>
<evidence type="ECO:0000313" key="10">
    <source>
        <dbReference type="EMBL" id="SVC47753.1"/>
    </source>
</evidence>
<keyword evidence="3" id="KW-0813">Transport</keyword>
<proteinExistence type="inferred from homology"/>
<evidence type="ECO:0000259" key="9">
    <source>
        <dbReference type="Pfam" id="PF02823"/>
    </source>
</evidence>
<dbReference type="InterPro" id="IPR020546">
    <property type="entry name" value="ATP_synth_F1_dsu/esu_N"/>
</dbReference>
<evidence type="ECO:0000256" key="5">
    <source>
        <dbReference type="ARBA" id="ARBA00023136"/>
    </source>
</evidence>
<dbReference type="InterPro" id="IPR020547">
    <property type="entry name" value="ATP_synth_F1_esu_C"/>
</dbReference>
<evidence type="ECO:0008006" key="11">
    <source>
        <dbReference type="Google" id="ProtNLM"/>
    </source>
</evidence>
<evidence type="ECO:0000256" key="2">
    <source>
        <dbReference type="ARBA" id="ARBA00005712"/>
    </source>
</evidence>
<reference evidence="10" key="1">
    <citation type="submission" date="2018-05" db="EMBL/GenBank/DDBJ databases">
        <authorList>
            <person name="Lanie J.A."/>
            <person name="Ng W.-L."/>
            <person name="Kazmierczak K.M."/>
            <person name="Andrzejewski T.M."/>
            <person name="Davidsen T.M."/>
            <person name="Wayne K.J."/>
            <person name="Tettelin H."/>
            <person name="Glass J.I."/>
            <person name="Rusch D."/>
            <person name="Podicherti R."/>
            <person name="Tsui H.-C.T."/>
            <person name="Winkler M.E."/>
        </authorList>
    </citation>
    <scope>NUCLEOTIDE SEQUENCE</scope>
</reference>
<comment type="similarity">
    <text evidence="2">Belongs to the ATPase epsilon chain family.</text>
</comment>
<gene>
    <name evidence="10" type="ORF">METZ01_LOCUS300607</name>
</gene>
<dbReference type="AlphaFoldDB" id="A0A382MFF4"/>
<evidence type="ECO:0000256" key="3">
    <source>
        <dbReference type="ARBA" id="ARBA00022448"/>
    </source>
</evidence>
<name>A0A382MFF4_9ZZZZ</name>
<keyword evidence="4" id="KW-0406">Ion transport</keyword>
<dbReference type="InterPro" id="IPR036771">
    <property type="entry name" value="ATPsynth_dsu/esu_N"/>
</dbReference>
<dbReference type="Gene3D" id="2.60.15.10">
    <property type="entry name" value="F0F1 ATP synthase delta/epsilon subunit, N-terminal"/>
    <property type="match status" value="1"/>
</dbReference>
<dbReference type="GO" id="GO:0045259">
    <property type="term" value="C:proton-transporting ATP synthase complex"/>
    <property type="evidence" value="ECO:0007669"/>
    <property type="project" value="UniProtKB-KW"/>
</dbReference>
<dbReference type="GO" id="GO:0046933">
    <property type="term" value="F:proton-transporting ATP synthase activity, rotational mechanism"/>
    <property type="evidence" value="ECO:0007669"/>
    <property type="project" value="InterPro"/>
</dbReference>